<keyword evidence="1" id="KW-1133">Transmembrane helix</keyword>
<name>A0A076FHX9_9VIRU</name>
<dbReference type="EMBL" id="KJ645900">
    <property type="protein sequence ID" value="AII17046.1"/>
    <property type="molecule type" value="Genomic_DNA"/>
</dbReference>
<sequence>MLIMKNIVILSSVIFILIVYYFAQNVYTSHKQKKIEIEKGRTTPSKIHTRRSLKYHAYSIDKCLEHLHD</sequence>
<evidence type="ECO:0000256" key="1">
    <source>
        <dbReference type="SAM" id="Phobius"/>
    </source>
</evidence>
<dbReference type="Proteomes" id="UP000028667">
    <property type="component" value="Segment"/>
</dbReference>
<evidence type="ECO:0000313" key="3">
    <source>
        <dbReference type="Proteomes" id="UP000028667"/>
    </source>
</evidence>
<organism evidence="2 3">
    <name type="scientific">Aureococcus anophagefferens virus</name>
    <dbReference type="NCBI Taxonomy" id="1474867"/>
    <lineage>
        <taxon>Viruses</taxon>
        <taxon>Varidnaviria</taxon>
        <taxon>Bamfordvirae</taxon>
        <taxon>Nucleocytoviricota</taxon>
        <taxon>Megaviricetes</taxon>
        <taxon>Imitervirales</taxon>
        <taxon>Schizomimiviridae</taxon>
        <taxon>Kratosvirus</taxon>
        <taxon>Kratosvirus quantuckense</taxon>
    </lineage>
</organism>
<protein>
    <submittedName>
        <fullName evidence="2">Uncharacterized protein</fullName>
    </submittedName>
</protein>
<dbReference type="KEGG" id="vg:20041538"/>
<proteinExistence type="predicted"/>
<accession>A0A076FHX9</accession>
<dbReference type="RefSeq" id="YP_009052119.1">
    <property type="nucleotide sequence ID" value="NC_024697.1"/>
</dbReference>
<gene>
    <name evidence="2" type="ORF">AaV_041</name>
</gene>
<dbReference type="GeneID" id="20041538"/>
<reference evidence="2 3" key="1">
    <citation type="journal article" date="2014" name="Virology">
        <title>Genome of brown tide virus (AaV), the little giant of the Megaviridae, elucidates NCLDV genome expansion and host-virus coevolution.</title>
        <authorList>
            <person name="Moniruzzaman M."/>
            <person name="LeCleir G.R."/>
            <person name="Brown C.M."/>
            <person name="Gobler C.J."/>
            <person name="Bidle K.D."/>
            <person name="Wilson W.H."/>
            <person name="Wilhelm S.W."/>
        </authorList>
    </citation>
    <scope>NUCLEOTIDE SEQUENCE [LARGE SCALE GENOMIC DNA]</scope>
    <source>
        <strain evidence="2">BtV-01</strain>
    </source>
</reference>
<evidence type="ECO:0000313" key="2">
    <source>
        <dbReference type="EMBL" id="AII17046.1"/>
    </source>
</evidence>
<keyword evidence="1" id="KW-0472">Membrane</keyword>
<keyword evidence="1" id="KW-0812">Transmembrane</keyword>
<feature type="transmembrane region" description="Helical" evidence="1">
    <location>
        <begin position="6"/>
        <end position="23"/>
    </location>
</feature>
<keyword evidence="3" id="KW-1185">Reference proteome</keyword>